<proteinExistence type="predicted"/>
<dbReference type="PANTHER" id="PTHR30461">
    <property type="entry name" value="DNA-INVERTASE FROM LAMBDOID PROPHAGE"/>
    <property type="match status" value="1"/>
</dbReference>
<dbReference type="Pfam" id="PF00239">
    <property type="entry name" value="Resolvase"/>
    <property type="match status" value="1"/>
</dbReference>
<dbReference type="InterPro" id="IPR006119">
    <property type="entry name" value="Resolv_N"/>
</dbReference>
<dbReference type="PANTHER" id="PTHR30461:SF2">
    <property type="entry name" value="SERINE RECOMBINASE PINE-RELATED"/>
    <property type="match status" value="1"/>
</dbReference>
<dbReference type="KEGG" id="pfo:Pfl01_3500"/>
<dbReference type="GO" id="GO:0000150">
    <property type="term" value="F:DNA strand exchange activity"/>
    <property type="evidence" value="ECO:0007669"/>
    <property type="project" value="InterPro"/>
</dbReference>
<dbReference type="Gene3D" id="3.40.50.1390">
    <property type="entry name" value="Resolvase, N-terminal catalytic domain"/>
    <property type="match status" value="1"/>
</dbReference>
<evidence type="ECO:0000313" key="4">
    <source>
        <dbReference type="EMBL" id="ABA75238.1"/>
    </source>
</evidence>
<dbReference type="SMART" id="SM00857">
    <property type="entry name" value="Resolvase"/>
    <property type="match status" value="1"/>
</dbReference>
<dbReference type="CDD" id="cd00338">
    <property type="entry name" value="Ser_Recombinase"/>
    <property type="match status" value="1"/>
</dbReference>
<sequence length="248" mass="26933">MSSPTHRQESTMQGTTEVVAYYRVSTKGQGESGLGLEAQRSYVESAAKANGWIVIDEYTDTVSGTVPPVDRPACSRAIATGLPVVVAKLDRLSRDVEHIASLMKRVIFKVATMPQADNFQLHLFAALAEQERAFISQRTKDALKALQERADSGCEESRAKVDRRSNNLVVARKAKAEKAASVQPVIKINPHHIEIAPHVKACLFEGVNTLQGLADCLNAKGKHTSRGGLWSPTTVSRLMVALGVGFKK</sequence>
<keyword evidence="1" id="KW-0238">DNA-binding</keyword>
<dbReference type="GO" id="GO:0003677">
    <property type="term" value="F:DNA binding"/>
    <property type="evidence" value="ECO:0007669"/>
    <property type="project" value="UniProtKB-KW"/>
</dbReference>
<organism evidence="4 5">
    <name type="scientific">Pseudomonas fluorescens (strain Pf0-1)</name>
    <dbReference type="NCBI Taxonomy" id="205922"/>
    <lineage>
        <taxon>Bacteria</taxon>
        <taxon>Pseudomonadati</taxon>
        <taxon>Pseudomonadota</taxon>
        <taxon>Gammaproteobacteria</taxon>
        <taxon>Pseudomonadales</taxon>
        <taxon>Pseudomonadaceae</taxon>
        <taxon>Pseudomonas</taxon>
    </lineage>
</organism>
<keyword evidence="2" id="KW-0233">DNA recombination</keyword>
<dbReference type="EMBL" id="CP000094">
    <property type="protein sequence ID" value="ABA75238.1"/>
    <property type="molecule type" value="Genomic_DNA"/>
</dbReference>
<protein>
    <submittedName>
        <fullName evidence="4">Site-specific recombinase, resolvase family protein</fullName>
    </submittedName>
</protein>
<gene>
    <name evidence="4" type="ordered locus">Pfl01_3500</name>
</gene>
<dbReference type="AlphaFoldDB" id="Q3KAG6"/>
<reference evidence="4 5" key="1">
    <citation type="journal article" date="2009" name="Genome Biol.">
        <title>Genomic and genetic analyses of diversity and plant interactions of Pseudomonas fluorescens.</title>
        <authorList>
            <person name="Silby M.W."/>
            <person name="Cerdeno-Tarraga A.M."/>
            <person name="Vernikos G.S."/>
            <person name="Giddens S.R."/>
            <person name="Jackson R.W."/>
            <person name="Preston G.M."/>
            <person name="Zhang X.X."/>
            <person name="Moon C.D."/>
            <person name="Gehrig S.M."/>
            <person name="Godfrey S.A."/>
            <person name="Knight C.G."/>
            <person name="Malone J.G."/>
            <person name="Robinson Z."/>
            <person name="Spiers A.J."/>
            <person name="Harris S."/>
            <person name="Challis G.L."/>
            <person name="Yaxley A.M."/>
            <person name="Harris D."/>
            <person name="Seeger K."/>
            <person name="Murphy L."/>
            <person name="Rutter S."/>
            <person name="Squares R."/>
            <person name="Quail M.A."/>
            <person name="Saunders E."/>
            <person name="Mavromatis K."/>
            <person name="Brettin T.S."/>
            <person name="Bentley S.D."/>
            <person name="Hothersall J."/>
            <person name="Stephens E."/>
            <person name="Thomas C.M."/>
            <person name="Parkhill J."/>
            <person name="Levy S.B."/>
            <person name="Rainey P.B."/>
            <person name="Thomson N.R."/>
        </authorList>
    </citation>
    <scope>NUCLEOTIDE SEQUENCE [LARGE SCALE GENOMIC DNA]</scope>
    <source>
        <strain evidence="4 5">Pf0-1</strain>
    </source>
</reference>
<dbReference type="SUPFAM" id="SSF53041">
    <property type="entry name" value="Resolvase-like"/>
    <property type="match status" value="1"/>
</dbReference>
<dbReference type="InterPro" id="IPR050639">
    <property type="entry name" value="SSR_resolvase"/>
</dbReference>
<evidence type="ECO:0000256" key="2">
    <source>
        <dbReference type="ARBA" id="ARBA00023172"/>
    </source>
</evidence>
<dbReference type="eggNOG" id="COG1961">
    <property type="taxonomic scope" value="Bacteria"/>
</dbReference>
<feature type="domain" description="Resolvase/invertase-type recombinase catalytic" evidence="3">
    <location>
        <begin position="18"/>
        <end position="152"/>
    </location>
</feature>
<name>Q3KAG6_PSEPF</name>
<dbReference type="HOGENOM" id="CLU_010686_0_1_6"/>
<accession>Q3KAG6</accession>
<evidence type="ECO:0000313" key="5">
    <source>
        <dbReference type="Proteomes" id="UP000002704"/>
    </source>
</evidence>
<dbReference type="Proteomes" id="UP000002704">
    <property type="component" value="Chromosome"/>
</dbReference>
<evidence type="ECO:0000256" key="1">
    <source>
        <dbReference type="ARBA" id="ARBA00023125"/>
    </source>
</evidence>
<dbReference type="InterPro" id="IPR036162">
    <property type="entry name" value="Resolvase-like_N_sf"/>
</dbReference>
<evidence type="ECO:0000259" key="3">
    <source>
        <dbReference type="SMART" id="SM00857"/>
    </source>
</evidence>